<evidence type="ECO:0000313" key="2">
    <source>
        <dbReference type="EMBL" id="CAF87428.1"/>
    </source>
</evidence>
<accession>Q4TI54</accession>
<name>Q4TI54_TETNG</name>
<gene>
    <name evidence="2" type="ORF">GSTENG00000126001</name>
</gene>
<evidence type="ECO:0000256" key="1">
    <source>
        <dbReference type="SAM" id="MobiDB-lite"/>
    </source>
</evidence>
<reference evidence="2" key="1">
    <citation type="journal article" date="2004" name="Nature">
        <title>Genome duplication in the teleost fish Tetraodon nigroviridis reveals the early vertebrate proto-karyotype.</title>
        <authorList>
            <person name="Jaillon O."/>
            <person name="Aury J.-M."/>
            <person name="Brunet F."/>
            <person name="Petit J.-L."/>
            <person name="Stange-Thomann N."/>
            <person name="Mauceli E."/>
            <person name="Bouneau L."/>
            <person name="Fischer C."/>
            <person name="Ozouf-Costaz C."/>
            <person name="Bernot A."/>
            <person name="Nicaud S."/>
            <person name="Jaffe D."/>
            <person name="Fisher S."/>
            <person name="Lutfalla G."/>
            <person name="Dossat C."/>
            <person name="Segurens B."/>
            <person name="Dasilva C."/>
            <person name="Salanoubat M."/>
            <person name="Levy M."/>
            <person name="Boudet N."/>
            <person name="Castellano S."/>
            <person name="Anthouard V."/>
            <person name="Jubin C."/>
            <person name="Castelli V."/>
            <person name="Katinka M."/>
            <person name="Vacherie B."/>
            <person name="Biemont C."/>
            <person name="Skalli Z."/>
            <person name="Cattolico L."/>
            <person name="Poulain J."/>
            <person name="De Berardinis V."/>
            <person name="Cruaud C."/>
            <person name="Duprat S."/>
            <person name="Brottier P."/>
            <person name="Coutanceau J.-P."/>
            <person name="Gouzy J."/>
            <person name="Parra G."/>
            <person name="Lardier G."/>
            <person name="Chapple C."/>
            <person name="McKernan K.J."/>
            <person name="McEwan P."/>
            <person name="Bosak S."/>
            <person name="Kellis M."/>
            <person name="Volff J.-N."/>
            <person name="Guigo R."/>
            <person name="Zody M.C."/>
            <person name="Mesirov J."/>
            <person name="Lindblad-Toh K."/>
            <person name="Birren B."/>
            <person name="Nusbaum C."/>
            <person name="Kahn D."/>
            <person name="Robinson-Rechavi M."/>
            <person name="Laudet V."/>
            <person name="Schachter V."/>
            <person name="Quetier F."/>
            <person name="Saurin W."/>
            <person name="Scarpelli C."/>
            <person name="Wincker P."/>
            <person name="Lander E.S."/>
            <person name="Weissenbach J."/>
            <person name="Roest Crollius H."/>
        </authorList>
    </citation>
    <scope>NUCLEOTIDE SEQUENCE [LARGE SCALE GENOMIC DNA]</scope>
</reference>
<dbReference type="EMBL" id="CAAE01002396">
    <property type="protein sequence ID" value="CAF87428.1"/>
    <property type="molecule type" value="Genomic_DNA"/>
</dbReference>
<reference evidence="2" key="2">
    <citation type="submission" date="2004-02" db="EMBL/GenBank/DDBJ databases">
        <authorList>
            <consortium name="Genoscope"/>
            <consortium name="Whitehead Institute Centre for Genome Research"/>
        </authorList>
    </citation>
    <scope>NUCLEOTIDE SEQUENCE</scope>
</reference>
<feature type="region of interest" description="Disordered" evidence="1">
    <location>
        <begin position="95"/>
        <end position="147"/>
    </location>
</feature>
<proteinExistence type="predicted"/>
<sequence length="147" mass="16600">MGGSRTGPFCGTEEVASLCPVRDWWDQRSALAQRAEAELEMLRFSLVGKQGHWTRSEDIRGTAHVRGAEVREARLRWLGMSRGETVDIVEAKNQALKALPGEPSPQAGGGREDRHDHERREQQPAGHTCPQRHGRTSRGRLKTLRRW</sequence>
<protein>
    <submittedName>
        <fullName evidence="2">Chromosome undetermined SCAF2396, whole genome shotgun sequence</fullName>
    </submittedName>
</protein>
<feature type="compositionally biased region" description="Basic residues" evidence="1">
    <location>
        <begin position="130"/>
        <end position="147"/>
    </location>
</feature>
<feature type="compositionally biased region" description="Basic and acidic residues" evidence="1">
    <location>
        <begin position="110"/>
        <end position="122"/>
    </location>
</feature>
<dbReference type="KEGG" id="tng:GSTEN00000126G001"/>
<dbReference type="AlphaFoldDB" id="Q4TI54"/>
<organism evidence="2">
    <name type="scientific">Tetraodon nigroviridis</name>
    <name type="common">Spotted green pufferfish</name>
    <name type="synonym">Chelonodon nigroviridis</name>
    <dbReference type="NCBI Taxonomy" id="99883"/>
    <lineage>
        <taxon>Eukaryota</taxon>
        <taxon>Metazoa</taxon>
        <taxon>Chordata</taxon>
        <taxon>Craniata</taxon>
        <taxon>Vertebrata</taxon>
        <taxon>Euteleostomi</taxon>
        <taxon>Actinopterygii</taxon>
        <taxon>Neopterygii</taxon>
        <taxon>Teleostei</taxon>
        <taxon>Neoteleostei</taxon>
        <taxon>Acanthomorphata</taxon>
        <taxon>Eupercaria</taxon>
        <taxon>Tetraodontiformes</taxon>
        <taxon>Tetradontoidea</taxon>
        <taxon>Tetraodontidae</taxon>
        <taxon>Tetraodon</taxon>
    </lineage>
</organism>